<sequence length="412" mass="45628">MAGTTQLGPHARKPELRALTGLRAVAAIAVVVSHVGVPRSVPEHIAKIAHWGYIGVPLFFMLSGVVLAYNYPELRPRHGRRTIKFYVARVARVMPLYWVMIAYCVCLYWSVNHEQYPWALVQNVLAIQTWSPDTLVAQSYYNGPGWSIGAELFFYALFPFLVPVMARIAKRWGPRGLVVVIAAVAVLSAALVAWFTVKGWSTLPATNPASGHRWLYRNPLCQLPIFICGMAVAFLLPHARGWSRGTHHVIQTVVPLYVLILAAFRDQGSFWGAASYGAFFVIPFAVVLLSLGSGQGWLARLLATRPMVALGVASFALYLTHRWLVWQLNTFDPVAKGHGLAPYVGFVATIAVLLLIGEGAHRYVEEPARRWVIKISQRLARRFPSRRQPPAPHTPADLELPAPRKPAAAVGR</sequence>
<feature type="region of interest" description="Disordered" evidence="1">
    <location>
        <begin position="384"/>
        <end position="412"/>
    </location>
</feature>
<feature type="transmembrane region" description="Helical" evidence="2">
    <location>
        <begin position="340"/>
        <end position="360"/>
    </location>
</feature>
<gene>
    <name evidence="4" type="ORF">ACFQS1_11165</name>
</gene>
<dbReference type="GO" id="GO:0016746">
    <property type="term" value="F:acyltransferase activity"/>
    <property type="evidence" value="ECO:0007669"/>
    <property type="project" value="UniProtKB-KW"/>
</dbReference>
<keyword evidence="2" id="KW-0472">Membrane</keyword>
<keyword evidence="5" id="KW-1185">Reference proteome</keyword>
<reference evidence="5" key="1">
    <citation type="journal article" date="2019" name="Int. J. Syst. Evol. Microbiol.">
        <title>The Global Catalogue of Microorganisms (GCM) 10K type strain sequencing project: providing services to taxonomists for standard genome sequencing and annotation.</title>
        <authorList>
            <consortium name="The Broad Institute Genomics Platform"/>
            <consortium name="The Broad Institute Genome Sequencing Center for Infectious Disease"/>
            <person name="Wu L."/>
            <person name="Ma J."/>
        </authorList>
    </citation>
    <scope>NUCLEOTIDE SEQUENCE [LARGE SCALE GENOMIC DNA]</scope>
    <source>
        <strain evidence="5">XZYJT-10</strain>
    </source>
</reference>
<keyword evidence="2" id="KW-0812">Transmembrane</keyword>
<feature type="transmembrane region" description="Helical" evidence="2">
    <location>
        <begin position="48"/>
        <end position="69"/>
    </location>
</feature>
<dbReference type="InterPro" id="IPR050879">
    <property type="entry name" value="Acyltransferase_3"/>
</dbReference>
<evidence type="ECO:0000256" key="2">
    <source>
        <dbReference type="SAM" id="Phobius"/>
    </source>
</evidence>
<feature type="transmembrane region" description="Helical" evidence="2">
    <location>
        <begin position="152"/>
        <end position="169"/>
    </location>
</feature>
<feature type="domain" description="Acyltransferase 3" evidence="3">
    <location>
        <begin position="18"/>
        <end position="354"/>
    </location>
</feature>
<dbReference type="EMBL" id="JBHTBJ010000006">
    <property type="protein sequence ID" value="MFC7274542.1"/>
    <property type="molecule type" value="Genomic_DNA"/>
</dbReference>
<evidence type="ECO:0000259" key="3">
    <source>
        <dbReference type="Pfam" id="PF01757"/>
    </source>
</evidence>
<keyword evidence="4" id="KW-0808">Transferase</keyword>
<dbReference type="InterPro" id="IPR002656">
    <property type="entry name" value="Acyl_transf_3_dom"/>
</dbReference>
<evidence type="ECO:0000313" key="4">
    <source>
        <dbReference type="EMBL" id="MFC7274542.1"/>
    </source>
</evidence>
<protein>
    <submittedName>
        <fullName evidence="4">Acyltransferase family protein</fullName>
        <ecNumber evidence="4">2.3.-.-</ecNumber>
    </submittedName>
</protein>
<dbReference type="PANTHER" id="PTHR23028:SF53">
    <property type="entry name" value="ACYL_TRANSF_3 DOMAIN-CONTAINING PROTEIN"/>
    <property type="match status" value="1"/>
</dbReference>
<feature type="transmembrane region" description="Helical" evidence="2">
    <location>
        <begin position="270"/>
        <end position="291"/>
    </location>
</feature>
<feature type="transmembrane region" description="Helical" evidence="2">
    <location>
        <begin position="16"/>
        <end position="36"/>
    </location>
</feature>
<keyword evidence="2" id="KW-1133">Transmembrane helix</keyword>
<feature type="transmembrane region" description="Helical" evidence="2">
    <location>
        <begin position="215"/>
        <end position="236"/>
    </location>
</feature>
<dbReference type="EC" id="2.3.-.-" evidence="4"/>
<accession>A0ABW2HMU6</accession>
<evidence type="ECO:0000256" key="1">
    <source>
        <dbReference type="SAM" id="MobiDB-lite"/>
    </source>
</evidence>
<feature type="transmembrane region" description="Helical" evidence="2">
    <location>
        <begin position="248"/>
        <end position="264"/>
    </location>
</feature>
<organism evidence="4 5">
    <name type="scientific">Paractinoplanes rhizophilus</name>
    <dbReference type="NCBI Taxonomy" id="1416877"/>
    <lineage>
        <taxon>Bacteria</taxon>
        <taxon>Bacillati</taxon>
        <taxon>Actinomycetota</taxon>
        <taxon>Actinomycetes</taxon>
        <taxon>Micromonosporales</taxon>
        <taxon>Micromonosporaceae</taxon>
        <taxon>Paractinoplanes</taxon>
    </lineage>
</organism>
<feature type="transmembrane region" description="Helical" evidence="2">
    <location>
        <begin position="298"/>
        <end position="320"/>
    </location>
</feature>
<dbReference type="RefSeq" id="WP_378966624.1">
    <property type="nucleotide sequence ID" value="NZ_JBHTBJ010000006.1"/>
</dbReference>
<dbReference type="Proteomes" id="UP001596548">
    <property type="component" value="Unassembled WGS sequence"/>
</dbReference>
<comment type="caution">
    <text evidence="4">The sequence shown here is derived from an EMBL/GenBank/DDBJ whole genome shotgun (WGS) entry which is preliminary data.</text>
</comment>
<evidence type="ECO:0000313" key="5">
    <source>
        <dbReference type="Proteomes" id="UP001596548"/>
    </source>
</evidence>
<dbReference type="Pfam" id="PF01757">
    <property type="entry name" value="Acyl_transf_3"/>
    <property type="match status" value="1"/>
</dbReference>
<feature type="transmembrane region" description="Helical" evidence="2">
    <location>
        <begin position="176"/>
        <end position="195"/>
    </location>
</feature>
<name>A0ABW2HMU6_9ACTN</name>
<proteinExistence type="predicted"/>
<keyword evidence="4" id="KW-0012">Acyltransferase</keyword>
<feature type="transmembrane region" description="Helical" evidence="2">
    <location>
        <begin position="90"/>
        <end position="111"/>
    </location>
</feature>
<dbReference type="PANTHER" id="PTHR23028">
    <property type="entry name" value="ACETYLTRANSFERASE"/>
    <property type="match status" value="1"/>
</dbReference>